<protein>
    <submittedName>
        <fullName evidence="6">IclR family transcriptional regulator</fullName>
    </submittedName>
</protein>
<evidence type="ECO:0000313" key="6">
    <source>
        <dbReference type="EMBL" id="RQP22535.1"/>
    </source>
</evidence>
<dbReference type="SUPFAM" id="SSF46785">
    <property type="entry name" value="Winged helix' DNA-binding domain"/>
    <property type="match status" value="1"/>
</dbReference>
<dbReference type="Gene3D" id="1.10.10.10">
    <property type="entry name" value="Winged helix-like DNA-binding domain superfamily/Winged helix DNA-binding domain"/>
    <property type="match status" value="1"/>
</dbReference>
<dbReference type="AlphaFoldDB" id="A0A3N7JUC9"/>
<dbReference type="SMART" id="SM00346">
    <property type="entry name" value="HTH_ICLR"/>
    <property type="match status" value="1"/>
</dbReference>
<dbReference type="InterPro" id="IPR005471">
    <property type="entry name" value="Tscrpt_reg_IclR_N"/>
</dbReference>
<dbReference type="InterPro" id="IPR036390">
    <property type="entry name" value="WH_DNA-bd_sf"/>
</dbReference>
<reference evidence="6 7" key="1">
    <citation type="submission" date="2018-08" db="EMBL/GenBank/DDBJ databases">
        <authorList>
            <person name="Khan S.A."/>
            <person name="Jeon C.O."/>
            <person name="Chun B.H."/>
            <person name="Jeong S.E."/>
        </authorList>
    </citation>
    <scope>NUCLEOTIDE SEQUENCE [LARGE SCALE GENOMIC DNA]</scope>
    <source>
        <strain evidence="6 7">S-16</strain>
    </source>
</reference>
<feature type="domain" description="HTH iclR-type" evidence="4">
    <location>
        <begin position="41"/>
        <end position="101"/>
    </location>
</feature>
<evidence type="ECO:0000256" key="3">
    <source>
        <dbReference type="ARBA" id="ARBA00023163"/>
    </source>
</evidence>
<evidence type="ECO:0000256" key="2">
    <source>
        <dbReference type="ARBA" id="ARBA00023125"/>
    </source>
</evidence>
<dbReference type="PROSITE" id="PS51077">
    <property type="entry name" value="HTH_ICLR"/>
    <property type="match status" value="1"/>
</dbReference>
<dbReference type="PROSITE" id="PS51078">
    <property type="entry name" value="ICLR_ED"/>
    <property type="match status" value="1"/>
</dbReference>
<dbReference type="InterPro" id="IPR014757">
    <property type="entry name" value="Tscrpt_reg_IclR_C"/>
</dbReference>
<dbReference type="InterPro" id="IPR012794">
    <property type="entry name" value="PcaR_PcaU"/>
</dbReference>
<dbReference type="NCBIfam" id="TIGR02431">
    <property type="entry name" value="pcaR_pcaU"/>
    <property type="match status" value="1"/>
</dbReference>
<name>A0A3N7JUC9_9BURK</name>
<dbReference type="SUPFAM" id="SSF55781">
    <property type="entry name" value="GAF domain-like"/>
    <property type="match status" value="1"/>
</dbReference>
<proteinExistence type="predicted"/>
<dbReference type="PANTHER" id="PTHR30136">
    <property type="entry name" value="HELIX-TURN-HELIX TRANSCRIPTIONAL REGULATOR, ICLR FAMILY"/>
    <property type="match status" value="1"/>
</dbReference>
<dbReference type="InterPro" id="IPR050707">
    <property type="entry name" value="HTH_MetabolicPath_Reg"/>
</dbReference>
<feature type="domain" description="IclR-ED" evidence="5">
    <location>
        <begin position="102"/>
        <end position="284"/>
    </location>
</feature>
<dbReference type="OrthoDB" id="9807558at2"/>
<dbReference type="Pfam" id="PF01614">
    <property type="entry name" value="IclR_C"/>
    <property type="match status" value="1"/>
</dbReference>
<dbReference type="GO" id="GO:0003677">
    <property type="term" value="F:DNA binding"/>
    <property type="evidence" value="ECO:0007669"/>
    <property type="project" value="UniProtKB-KW"/>
</dbReference>
<keyword evidence="2" id="KW-0238">DNA-binding</keyword>
<evidence type="ECO:0000259" key="5">
    <source>
        <dbReference type="PROSITE" id="PS51078"/>
    </source>
</evidence>
<evidence type="ECO:0000259" key="4">
    <source>
        <dbReference type="PROSITE" id="PS51077"/>
    </source>
</evidence>
<sequence>MNAFDRNDVETDVVSDSTAVAGIATTAATAPKPGPQKRDLIAGLEKGLAVISAFDQDRPRLTMTEVASLCGLTRAAARRYLITLEYLGYVTSDRKMYALTPKVLRLGQSYMHSARLPRIVQPELHKLAYGLKEASSAGVLEGADVICIAATSAGRVVSSTLQPGTRVPAYCTANGRVLLSSLPQADLDAWIAKQTFAPLTPSTITNPERLRAEIARARQQGYATVDQELELGLRTISVPLKSYRGEVLAAMNISVHAARVSMDQLVNDCLPALLQAQASLRTVL</sequence>
<dbReference type="InterPro" id="IPR029016">
    <property type="entry name" value="GAF-like_dom_sf"/>
</dbReference>
<dbReference type="Gene3D" id="3.30.450.40">
    <property type="match status" value="1"/>
</dbReference>
<dbReference type="GO" id="GO:0045892">
    <property type="term" value="P:negative regulation of DNA-templated transcription"/>
    <property type="evidence" value="ECO:0007669"/>
    <property type="project" value="TreeGrafter"/>
</dbReference>
<comment type="caution">
    <text evidence="6">The sequence shown here is derived from an EMBL/GenBank/DDBJ whole genome shotgun (WGS) entry which is preliminary data.</text>
</comment>
<evidence type="ECO:0000256" key="1">
    <source>
        <dbReference type="ARBA" id="ARBA00023015"/>
    </source>
</evidence>
<dbReference type="EMBL" id="QUSW01000007">
    <property type="protein sequence ID" value="RQP22535.1"/>
    <property type="molecule type" value="Genomic_DNA"/>
</dbReference>
<reference evidence="6 7" key="2">
    <citation type="submission" date="2018-12" db="EMBL/GenBank/DDBJ databases">
        <title>Rhizobacter gummiphilus sp. nov., a rubber-degrading bacterium isolated from the soil of a botanical garden in Japan.</title>
        <authorList>
            <person name="Shunsuke S.S."/>
        </authorList>
    </citation>
    <scope>NUCLEOTIDE SEQUENCE [LARGE SCALE GENOMIC DNA]</scope>
    <source>
        <strain evidence="6 7">S-16</strain>
    </source>
</reference>
<dbReference type="GO" id="GO:0045893">
    <property type="term" value="P:positive regulation of DNA-templated transcription"/>
    <property type="evidence" value="ECO:0007669"/>
    <property type="project" value="InterPro"/>
</dbReference>
<keyword evidence="1" id="KW-0805">Transcription regulation</keyword>
<accession>A0A3N7JUC9</accession>
<gene>
    <name evidence="6" type="ORF">DZC73_23215</name>
</gene>
<dbReference type="PANTHER" id="PTHR30136:SF34">
    <property type="entry name" value="TRANSCRIPTIONAL REGULATOR"/>
    <property type="match status" value="1"/>
</dbReference>
<organism evidence="6 7">
    <name type="scientific">Piscinibacter terrae</name>
    <dbReference type="NCBI Taxonomy" id="2496871"/>
    <lineage>
        <taxon>Bacteria</taxon>
        <taxon>Pseudomonadati</taxon>
        <taxon>Pseudomonadota</taxon>
        <taxon>Betaproteobacteria</taxon>
        <taxon>Burkholderiales</taxon>
        <taxon>Sphaerotilaceae</taxon>
        <taxon>Piscinibacter</taxon>
    </lineage>
</organism>
<dbReference type="RefSeq" id="WP_124542757.1">
    <property type="nucleotide sequence ID" value="NZ_QUSW01000007.1"/>
</dbReference>
<dbReference type="InterPro" id="IPR036388">
    <property type="entry name" value="WH-like_DNA-bd_sf"/>
</dbReference>
<dbReference type="GO" id="GO:0003700">
    <property type="term" value="F:DNA-binding transcription factor activity"/>
    <property type="evidence" value="ECO:0007669"/>
    <property type="project" value="TreeGrafter"/>
</dbReference>
<keyword evidence="3" id="KW-0804">Transcription</keyword>
<keyword evidence="7" id="KW-1185">Reference proteome</keyword>
<dbReference type="GO" id="GO:0046278">
    <property type="term" value="P:3,4-dihydroxybenzoate metabolic process"/>
    <property type="evidence" value="ECO:0007669"/>
    <property type="project" value="InterPro"/>
</dbReference>
<dbReference type="Pfam" id="PF09339">
    <property type="entry name" value="HTH_IclR"/>
    <property type="match status" value="1"/>
</dbReference>
<evidence type="ECO:0000313" key="7">
    <source>
        <dbReference type="Proteomes" id="UP000267464"/>
    </source>
</evidence>
<dbReference type="Proteomes" id="UP000267464">
    <property type="component" value="Unassembled WGS sequence"/>
</dbReference>